<keyword evidence="1" id="KW-1133">Transmembrane helix</keyword>
<organism evidence="2 3">
    <name type="scientific">Trypanosoma conorhini</name>
    <dbReference type="NCBI Taxonomy" id="83891"/>
    <lineage>
        <taxon>Eukaryota</taxon>
        <taxon>Discoba</taxon>
        <taxon>Euglenozoa</taxon>
        <taxon>Kinetoplastea</taxon>
        <taxon>Metakinetoplastina</taxon>
        <taxon>Trypanosomatida</taxon>
        <taxon>Trypanosomatidae</taxon>
        <taxon>Trypanosoma</taxon>
    </lineage>
</organism>
<dbReference type="GeneID" id="40322394"/>
<gene>
    <name evidence="2" type="ORF">Tco025E_08783</name>
</gene>
<protein>
    <submittedName>
        <fullName evidence="2">Uncharacterized protein</fullName>
    </submittedName>
</protein>
<keyword evidence="1" id="KW-0472">Membrane</keyword>
<dbReference type="RefSeq" id="XP_029224259.1">
    <property type="nucleotide sequence ID" value="XM_029375625.1"/>
</dbReference>
<sequence>MVTRDPCGRPTTTTNTCKGVEEGADALLRSRRTRSVDKGFDAPCALQTSKPVPCAPYTLGMEVPALVPFSLWMRHTDVVMFFGPALVPTANACIEGMNSVVVKVFIFLFFGGGVLFLSVVRRNLAAARQKGFLCGGNVDGGSA</sequence>
<keyword evidence="1" id="KW-0812">Transmembrane</keyword>
<reference evidence="2 3" key="1">
    <citation type="journal article" date="2018" name="BMC Genomics">
        <title>Genomic comparison of Trypanosoma conorhini and Trypanosoma rangeli to Trypanosoma cruzi strains of high and low virulence.</title>
        <authorList>
            <person name="Bradwell K.R."/>
            <person name="Koparde V.N."/>
            <person name="Matveyev A.V."/>
            <person name="Serrano M.G."/>
            <person name="Alves J.M."/>
            <person name="Parikh H."/>
            <person name="Huang B."/>
            <person name="Lee V."/>
            <person name="Espinosa-Alvarez O."/>
            <person name="Ortiz P.A."/>
            <person name="Costa-Martins A.G."/>
            <person name="Teixeira M.M."/>
            <person name="Buck G.A."/>
        </authorList>
    </citation>
    <scope>NUCLEOTIDE SEQUENCE [LARGE SCALE GENOMIC DNA]</scope>
    <source>
        <strain evidence="2 3">025E</strain>
    </source>
</reference>
<name>A0A422N4W0_9TRYP</name>
<keyword evidence="3" id="KW-1185">Reference proteome</keyword>
<evidence type="ECO:0000313" key="2">
    <source>
        <dbReference type="EMBL" id="RNF00494.1"/>
    </source>
</evidence>
<dbReference type="AlphaFoldDB" id="A0A422N4W0"/>
<proteinExistence type="predicted"/>
<feature type="transmembrane region" description="Helical" evidence="1">
    <location>
        <begin position="100"/>
        <end position="120"/>
    </location>
</feature>
<comment type="caution">
    <text evidence="2">The sequence shown here is derived from an EMBL/GenBank/DDBJ whole genome shotgun (WGS) entry which is preliminary data.</text>
</comment>
<dbReference type="EMBL" id="MKKU01000881">
    <property type="protein sequence ID" value="RNF00494.1"/>
    <property type="molecule type" value="Genomic_DNA"/>
</dbReference>
<accession>A0A422N4W0</accession>
<dbReference type="Proteomes" id="UP000284403">
    <property type="component" value="Unassembled WGS sequence"/>
</dbReference>
<evidence type="ECO:0000313" key="3">
    <source>
        <dbReference type="Proteomes" id="UP000284403"/>
    </source>
</evidence>
<evidence type="ECO:0000256" key="1">
    <source>
        <dbReference type="SAM" id="Phobius"/>
    </source>
</evidence>